<accession>A0ABD0JBY2</accession>
<dbReference type="Pfam" id="PF00069">
    <property type="entry name" value="Pkinase"/>
    <property type="match status" value="1"/>
</dbReference>
<keyword evidence="5" id="KW-0808">Transferase</keyword>
<evidence type="ECO:0000313" key="14">
    <source>
        <dbReference type="EMBL" id="KAK7469556.1"/>
    </source>
</evidence>
<dbReference type="InterPro" id="IPR000719">
    <property type="entry name" value="Prot_kinase_dom"/>
</dbReference>
<dbReference type="InterPro" id="IPR015943">
    <property type="entry name" value="WD40/YVTN_repeat-like_dom_sf"/>
</dbReference>
<dbReference type="Gene3D" id="2.130.10.10">
    <property type="entry name" value="YVTN repeat-like/Quinoprotein amine dehydrogenase"/>
    <property type="match status" value="2"/>
</dbReference>
<keyword evidence="8" id="KW-0418">Kinase</keyword>
<dbReference type="InterPro" id="IPR016024">
    <property type="entry name" value="ARM-type_fold"/>
</dbReference>
<dbReference type="InterPro" id="IPR011989">
    <property type="entry name" value="ARM-like"/>
</dbReference>
<dbReference type="InterPro" id="IPR055231">
    <property type="entry name" value="2AA_helical"/>
</dbReference>
<feature type="region of interest" description="Disordered" evidence="12">
    <location>
        <begin position="681"/>
        <end position="717"/>
    </location>
</feature>
<dbReference type="PROSITE" id="PS50077">
    <property type="entry name" value="HEAT_REPEAT"/>
    <property type="match status" value="1"/>
</dbReference>
<dbReference type="PROSITE" id="PS50294">
    <property type="entry name" value="WD_REPEATS_REGION"/>
    <property type="match status" value="2"/>
</dbReference>
<dbReference type="InterPro" id="IPR045162">
    <property type="entry name" value="Vps15-like"/>
</dbReference>
<evidence type="ECO:0000256" key="12">
    <source>
        <dbReference type="SAM" id="MobiDB-lite"/>
    </source>
</evidence>
<keyword evidence="15" id="KW-1185">Reference proteome</keyword>
<dbReference type="SUPFAM" id="SSF56112">
    <property type="entry name" value="Protein kinase-like (PK-like)"/>
    <property type="match status" value="1"/>
</dbReference>
<feature type="region of interest" description="Disordered" evidence="12">
    <location>
        <begin position="815"/>
        <end position="872"/>
    </location>
</feature>
<evidence type="ECO:0000256" key="7">
    <source>
        <dbReference type="ARBA" id="ARBA00022741"/>
    </source>
</evidence>
<dbReference type="Gene3D" id="1.10.510.10">
    <property type="entry name" value="Transferase(Phosphotransferase) domain 1"/>
    <property type="match status" value="1"/>
</dbReference>
<dbReference type="GO" id="GO:0004674">
    <property type="term" value="F:protein serine/threonine kinase activity"/>
    <property type="evidence" value="ECO:0007669"/>
    <property type="project" value="UniProtKB-KW"/>
</dbReference>
<feature type="region of interest" description="Disordered" evidence="12">
    <location>
        <begin position="884"/>
        <end position="963"/>
    </location>
</feature>
<dbReference type="InterPro" id="IPR036322">
    <property type="entry name" value="WD40_repeat_dom_sf"/>
</dbReference>
<dbReference type="Pfam" id="PF22956">
    <property type="entry name" value="VPS15-like_hel"/>
    <property type="match status" value="1"/>
</dbReference>
<dbReference type="SUPFAM" id="SSF50978">
    <property type="entry name" value="WD40 repeat-like"/>
    <property type="match status" value="1"/>
</dbReference>
<evidence type="ECO:0000313" key="15">
    <source>
        <dbReference type="Proteomes" id="UP001519460"/>
    </source>
</evidence>
<dbReference type="Proteomes" id="UP001519460">
    <property type="component" value="Unassembled WGS sequence"/>
</dbReference>
<evidence type="ECO:0000256" key="9">
    <source>
        <dbReference type="ARBA" id="ARBA00022840"/>
    </source>
</evidence>
<feature type="compositionally biased region" description="Basic and acidic residues" evidence="12">
    <location>
        <begin position="884"/>
        <end position="921"/>
    </location>
</feature>
<dbReference type="PROSITE" id="PS00108">
    <property type="entry name" value="PROTEIN_KINASE_ST"/>
    <property type="match status" value="1"/>
</dbReference>
<dbReference type="FunFam" id="1.10.510.10:FF:000497">
    <property type="entry name" value="Phosphoinositide 3-kinase regulatory subunit"/>
    <property type="match status" value="1"/>
</dbReference>
<dbReference type="Gene3D" id="1.25.10.10">
    <property type="entry name" value="Leucine-rich Repeat Variant"/>
    <property type="match status" value="1"/>
</dbReference>
<dbReference type="GO" id="GO:0005776">
    <property type="term" value="C:autophagosome"/>
    <property type="evidence" value="ECO:0007669"/>
    <property type="project" value="UniProtKB-SubCell"/>
</dbReference>
<evidence type="ECO:0000259" key="13">
    <source>
        <dbReference type="PROSITE" id="PS50011"/>
    </source>
</evidence>
<dbReference type="SUPFAM" id="SSF48371">
    <property type="entry name" value="ARM repeat"/>
    <property type="match status" value="1"/>
</dbReference>
<dbReference type="InterPro" id="IPR011009">
    <property type="entry name" value="Kinase-like_dom_sf"/>
</dbReference>
<feature type="compositionally biased region" description="Polar residues" evidence="12">
    <location>
        <begin position="857"/>
        <end position="870"/>
    </location>
</feature>
<dbReference type="Pfam" id="PF00400">
    <property type="entry name" value="WD40"/>
    <property type="match status" value="2"/>
</dbReference>
<feature type="compositionally biased region" description="Basic and acidic residues" evidence="12">
    <location>
        <begin position="845"/>
        <end position="856"/>
    </location>
</feature>
<gene>
    <name evidence="14" type="ORF">BaRGS_00036404</name>
</gene>
<name>A0ABD0JBY2_9CAEN</name>
<protein>
    <recommendedName>
        <fullName evidence="2">non-specific serine/threonine protein kinase</fullName>
        <ecNumber evidence="2">2.7.11.1</ecNumber>
    </recommendedName>
</protein>
<evidence type="ECO:0000256" key="3">
    <source>
        <dbReference type="ARBA" id="ARBA00022527"/>
    </source>
</evidence>
<keyword evidence="4 11" id="KW-0853">WD repeat</keyword>
<dbReference type="PROSITE" id="PS50011">
    <property type="entry name" value="PROTEIN_KINASE_DOM"/>
    <property type="match status" value="1"/>
</dbReference>
<evidence type="ECO:0000256" key="8">
    <source>
        <dbReference type="ARBA" id="ARBA00022777"/>
    </source>
</evidence>
<reference evidence="14 15" key="1">
    <citation type="journal article" date="2023" name="Sci. Data">
        <title>Genome assembly of the Korean intertidal mud-creeper Batillaria attramentaria.</title>
        <authorList>
            <person name="Patra A.K."/>
            <person name="Ho P.T."/>
            <person name="Jun S."/>
            <person name="Lee S.J."/>
            <person name="Kim Y."/>
            <person name="Won Y.J."/>
        </authorList>
    </citation>
    <scope>NUCLEOTIDE SEQUENCE [LARGE SCALE GENOMIC DNA]</scope>
    <source>
        <strain evidence="14">Wonlab-2016</strain>
    </source>
</reference>
<evidence type="ECO:0000256" key="11">
    <source>
        <dbReference type="PROSITE-ProRule" id="PRU00221"/>
    </source>
</evidence>
<sequence>MGNQLTGVAPSQILPVEHYLADNTEYEYESSLGSTRFFKVARAKCKEGLAVVKVFVIHDPSLPLEVHRKRLEELAVRLRTTPNCLPFQKSVQLDRSALLFRQYIKYSLYDRMSTRPFLNLTEKRWIAFQLLCALNQCHKAKVCHGDIKSENVMVTSWNWVVLTDFASFKPTYLPEDNPSDFSYFFDTSRRRTCYIAPERFVESGSLNSEGDLGFNEIRTGDLTPAMDIFSAGCVITELFTEGMPPFDLSLLLAYRIGEYSPWKVLEKIEDYNIRELVRHMLQKDPNHRLTAEEYLVKQRGKAFPDVFYTCLKIYQQQFAVTPIVSSDERINILKRDFNALIKNLQIREDDKTQNGTLVLLISLVGSACRNLNFSDSRQSALELLYKLSVYVTEDLILNRILPYILYFVSDPYPQVRAEAVRTLTMCLSNLTHVPRNEANVFPEYIFPALANLVHDDTATVRTAYAENIAQLAETALRVLESTQLTQHGLSEIVESTYDMELQALQETIQQKVVTLLSDPDNFVKQTLLMNGITRLCVFFGKQKASDVLLSHMITFLNDKRDWQLRVSFFDAITGVAAYVGWQSAGILKPLLQQGLSDTEEHVVFKTLGALQNMVGMGLMQKPVILEFLHDVVPLLAHPDVWIRQGSVGFIAAVGSGMDVADLHVKLLPKVAPFLKRSVMQLSNQRGGRPQRGVGERARDPEREYAPENSSERGDREREKTLRMILLDALAEPISRTVFDYVLRSPQLELVFEVLNSRVAARSITRPGHRPIYREMDDALSQVFRKLNSLGMSEAQENKLLAMKEFMLKLQRARAGSSETGAGDEDDRNRSGIVNIHTPGMVITRRHADLHKSKDASSEAQTVTSMKSSLTPPLFALQATQEEIKERGATSRDNDDSDRSSGDSPKRGPSYDKSMDMSEAKKSATLPPHIMQQPSLGSHSSYSSPQPLSMEPPRQHPEKPPRPEVLSRDLMEGIAWDRRPPPDNWRPRGILVAHLQEHKAAVNRLSVCHDHKYFASCSNDGTVRLWEVSRLEGKTAANRSQTIFNKQGGRIKCATFCEGSYSIATASDNGSLHVYRIDNSSTTPMQIIDFDKENRGVITDLAHFDTGAQSMLVFSTVNGHVVGWDLRMDREAWVLKNNLEHGLITTAAVHPTQSWLAVGTSSGIHVCWDLRFQLAINTVTHPTGARVRRIVMHPKKQSWLVSAVQWNNEVSMWDVESEQRQEALWASPHPPLTQRETNGHTVHGLYMAATDTHVFALTGGSDRCVRYWDLKFPPKSFIMSHGPLDTPTTLINYRSQLIEGSEVIQEVKTEHPLQKEEGPQRGPDAPATGHLDTISDVTLCQASQCLVVSAARNGHIKVWK</sequence>
<feature type="compositionally biased region" description="Basic and acidic residues" evidence="12">
    <location>
        <begin position="693"/>
        <end position="717"/>
    </location>
</feature>
<dbReference type="PANTHER" id="PTHR17583">
    <property type="entry name" value="PHOSPHOINOSITIDE 3-KINASE REGULATORY SUBUNIT 4"/>
    <property type="match status" value="1"/>
</dbReference>
<feature type="region of interest" description="Disordered" evidence="12">
    <location>
        <begin position="1310"/>
        <end position="1329"/>
    </location>
</feature>
<dbReference type="InterPro" id="IPR021133">
    <property type="entry name" value="HEAT_type_2"/>
</dbReference>
<dbReference type="InterPro" id="IPR001680">
    <property type="entry name" value="WD40_rpt"/>
</dbReference>
<comment type="subcellular location">
    <subcellularLocation>
        <location evidence="1">Cytoplasmic vesicle</location>
        <location evidence="1">Autophagosome</location>
    </subcellularLocation>
</comment>
<dbReference type="InterPro" id="IPR008271">
    <property type="entry name" value="Ser/Thr_kinase_AS"/>
</dbReference>
<dbReference type="EMBL" id="JACVVK020000512">
    <property type="protein sequence ID" value="KAK7469556.1"/>
    <property type="molecule type" value="Genomic_DNA"/>
</dbReference>
<feature type="compositionally biased region" description="Low complexity" evidence="12">
    <location>
        <begin position="931"/>
        <end position="951"/>
    </location>
</feature>
<evidence type="ECO:0000256" key="10">
    <source>
        <dbReference type="PROSITE-ProRule" id="PRU00103"/>
    </source>
</evidence>
<dbReference type="PANTHER" id="PTHR17583:SF0">
    <property type="entry name" value="PHOSPHOINOSITIDE 3-KINASE REGULATORY SUBUNIT 4"/>
    <property type="match status" value="1"/>
</dbReference>
<dbReference type="CDD" id="cd13980">
    <property type="entry name" value="STKc_Vps15"/>
    <property type="match status" value="1"/>
</dbReference>
<feature type="repeat" description="WD" evidence="11">
    <location>
        <begin position="1326"/>
        <end position="1359"/>
    </location>
</feature>
<proteinExistence type="predicted"/>
<evidence type="ECO:0000256" key="5">
    <source>
        <dbReference type="ARBA" id="ARBA00022679"/>
    </source>
</evidence>
<feature type="repeat" description="WD" evidence="11">
    <location>
        <begin position="994"/>
        <end position="1028"/>
    </location>
</feature>
<feature type="repeat" description="HEAT" evidence="10">
    <location>
        <begin position="445"/>
        <end position="475"/>
    </location>
</feature>
<dbReference type="SMART" id="SM00220">
    <property type="entry name" value="S_TKc"/>
    <property type="match status" value="1"/>
</dbReference>
<feature type="domain" description="Protein kinase" evidence="13">
    <location>
        <begin position="26"/>
        <end position="308"/>
    </location>
</feature>
<evidence type="ECO:0000256" key="2">
    <source>
        <dbReference type="ARBA" id="ARBA00012513"/>
    </source>
</evidence>
<evidence type="ECO:0000256" key="6">
    <source>
        <dbReference type="ARBA" id="ARBA00022737"/>
    </source>
</evidence>
<evidence type="ECO:0000256" key="4">
    <source>
        <dbReference type="ARBA" id="ARBA00022574"/>
    </source>
</evidence>
<keyword evidence="6" id="KW-0677">Repeat</keyword>
<keyword evidence="7" id="KW-0547">Nucleotide-binding</keyword>
<organism evidence="14 15">
    <name type="scientific">Batillaria attramentaria</name>
    <dbReference type="NCBI Taxonomy" id="370345"/>
    <lineage>
        <taxon>Eukaryota</taxon>
        <taxon>Metazoa</taxon>
        <taxon>Spiralia</taxon>
        <taxon>Lophotrochozoa</taxon>
        <taxon>Mollusca</taxon>
        <taxon>Gastropoda</taxon>
        <taxon>Caenogastropoda</taxon>
        <taxon>Sorbeoconcha</taxon>
        <taxon>Cerithioidea</taxon>
        <taxon>Batillariidae</taxon>
        <taxon>Batillaria</taxon>
    </lineage>
</organism>
<keyword evidence="3" id="KW-0723">Serine/threonine-protein kinase</keyword>
<dbReference type="SMART" id="SM00320">
    <property type="entry name" value="WD40"/>
    <property type="match status" value="7"/>
</dbReference>
<feature type="compositionally biased region" description="Basic and acidic residues" evidence="12">
    <location>
        <begin position="952"/>
        <end position="963"/>
    </location>
</feature>
<comment type="caution">
    <text evidence="14">The sequence shown here is derived from an EMBL/GenBank/DDBJ whole genome shotgun (WGS) entry which is preliminary data.</text>
</comment>
<keyword evidence="9" id="KW-0067">ATP-binding</keyword>
<dbReference type="PROSITE" id="PS50082">
    <property type="entry name" value="WD_REPEATS_2"/>
    <property type="match status" value="2"/>
</dbReference>
<dbReference type="EC" id="2.7.11.1" evidence="2"/>
<dbReference type="GO" id="GO:0005524">
    <property type="term" value="F:ATP binding"/>
    <property type="evidence" value="ECO:0007669"/>
    <property type="project" value="UniProtKB-KW"/>
</dbReference>
<evidence type="ECO:0000256" key="1">
    <source>
        <dbReference type="ARBA" id="ARBA00004419"/>
    </source>
</evidence>